<protein>
    <recommendedName>
        <fullName evidence="5">Peptidase MA-like domain-containing protein</fullName>
    </recommendedName>
</protein>
<proteinExistence type="predicted"/>
<dbReference type="GeneID" id="48276619"/>
<dbReference type="InterPro" id="IPR027268">
    <property type="entry name" value="Peptidase_M4/M1_CTD_sf"/>
</dbReference>
<gene>
    <name evidence="2" type="ORF">LS41612_10435</name>
    <name evidence="3" type="ORF">NCTC10338_02644</name>
</gene>
<reference evidence="3 4" key="2">
    <citation type="submission" date="2018-06" db="EMBL/GenBank/DDBJ databases">
        <authorList>
            <consortium name="Pathogen Informatics"/>
            <person name="Doyle S."/>
        </authorList>
    </citation>
    <scope>NUCLEOTIDE SEQUENCE [LARGE SCALE GENOMIC DNA]</scope>
    <source>
        <strain evidence="3 4">NCTC10338</strain>
    </source>
</reference>
<reference evidence="2" key="1">
    <citation type="submission" date="2017-03" db="EMBL/GenBank/DDBJ databases">
        <title>The whole genome sequencing and assembly of Lysinibacillus sphaericus DSM 28T strain.</title>
        <authorList>
            <person name="Lee Y.-J."/>
            <person name="Yi H."/>
            <person name="Bahn Y.-S."/>
            <person name="Kim J.F."/>
            <person name="Lee D.-W."/>
        </authorList>
    </citation>
    <scope>NUCLEOTIDE SEQUENCE [LARGE SCALE GENOMIC DNA]</scope>
    <source>
        <strain evidence="2">DSM 28</strain>
    </source>
</reference>
<sequence>MYKFSVVFVVFICLLTACTQDEVVPKEQEIEDEQIVVTPDGKVTFEIINNIKVPQEKVEEIKDELLTAYEVIQNSIQTAYVPSDKINVYLNEGDLASLGLASRIELYGVKEDRYPLIHELTHSLLGYGKDFDTSSGYFTQEGFASYLEEKYGENKTYPHKLVKYFMDANKLIPISNLIDSNLDESYFRPVLITEKDVTLRLMSYTHASSFVTYLVETYGLEKFEQIYNEKDLSKKVAEVYGKNMSELENEWIVFLNKDSNNLTYEEKMDMGYFFAISSVIDTIDSKFFSKE</sequence>
<dbReference type="RefSeq" id="WP_024364908.1">
    <property type="nucleotide sequence ID" value="NZ_BJNS01000048.1"/>
</dbReference>
<dbReference type="AlphaFoldDB" id="A0A2S0JZY8"/>
<dbReference type="PROSITE" id="PS51257">
    <property type="entry name" value="PROKAR_LIPOPROTEIN"/>
    <property type="match status" value="1"/>
</dbReference>
<dbReference type="EMBL" id="UFSZ01000001">
    <property type="protein sequence ID" value="SUV17541.1"/>
    <property type="molecule type" value="Genomic_DNA"/>
</dbReference>
<organism evidence="2">
    <name type="scientific">Lysinibacillus sphaericus</name>
    <name type="common">Bacillus sphaericus</name>
    <dbReference type="NCBI Taxonomy" id="1421"/>
    <lineage>
        <taxon>Bacteria</taxon>
        <taxon>Bacillati</taxon>
        <taxon>Bacillota</taxon>
        <taxon>Bacilli</taxon>
        <taxon>Bacillales</taxon>
        <taxon>Bacillaceae</taxon>
        <taxon>Lysinibacillus</taxon>
    </lineage>
</organism>
<dbReference type="Gene3D" id="1.10.390.10">
    <property type="entry name" value="Neutral Protease Domain 2"/>
    <property type="match status" value="1"/>
</dbReference>
<dbReference type="Proteomes" id="UP000255295">
    <property type="component" value="Unassembled WGS sequence"/>
</dbReference>
<evidence type="ECO:0000256" key="1">
    <source>
        <dbReference type="SAM" id="SignalP"/>
    </source>
</evidence>
<feature type="chain" id="PRO_5039361570" description="Peptidase MA-like domain-containing protein" evidence="1">
    <location>
        <begin position="20"/>
        <end position="291"/>
    </location>
</feature>
<evidence type="ECO:0000313" key="4">
    <source>
        <dbReference type="Proteomes" id="UP000255295"/>
    </source>
</evidence>
<evidence type="ECO:0008006" key="5">
    <source>
        <dbReference type="Google" id="ProtNLM"/>
    </source>
</evidence>
<accession>A0A2S0JZY8</accession>
<evidence type="ECO:0000313" key="2">
    <source>
        <dbReference type="EMBL" id="AVK96656.1"/>
    </source>
</evidence>
<dbReference type="EMBL" id="CP019980">
    <property type="protein sequence ID" value="AVK96656.1"/>
    <property type="molecule type" value="Genomic_DNA"/>
</dbReference>
<feature type="signal peptide" evidence="1">
    <location>
        <begin position="1"/>
        <end position="19"/>
    </location>
</feature>
<evidence type="ECO:0000313" key="3">
    <source>
        <dbReference type="EMBL" id="SUV17541.1"/>
    </source>
</evidence>
<name>A0A2S0JZY8_LYSSH</name>
<keyword evidence="1" id="KW-0732">Signal</keyword>
<dbReference type="Proteomes" id="UP000238825">
    <property type="component" value="Chromosome"/>
</dbReference>